<dbReference type="PATRIC" id="fig|452.5.peg.352"/>
<comment type="caution">
    <text evidence="6">The sequence shown here is derived from an EMBL/GenBank/DDBJ whole genome shotgun (WGS) entry which is preliminary data.</text>
</comment>
<dbReference type="Gene3D" id="3.30.160.100">
    <property type="entry name" value="Ribosome hibernation promotion factor-like"/>
    <property type="match status" value="1"/>
</dbReference>
<proteinExistence type="inferred from homology"/>
<dbReference type="FunFam" id="3.30.160.100:FF:000001">
    <property type="entry name" value="Ribosome hibernation promoting factor"/>
    <property type="match status" value="1"/>
</dbReference>
<dbReference type="EMBL" id="LNYX01000004">
    <property type="protein sequence ID" value="KTD65900.1"/>
    <property type="molecule type" value="Genomic_DNA"/>
</dbReference>
<sequence length="97" mass="11214">MEINFTGRNVEVTPALKALTQDKFDKLERHYDQITAIKVIFDIEKLQQIAEASILVAKGELYARAESQDMYAAIDDLVDKLDRQLIKHKEKTRGHRD</sequence>
<keyword evidence="1" id="KW-0810">Translation regulation</keyword>
<keyword evidence="7" id="KW-1185">Reference proteome</keyword>
<gene>
    <name evidence="6" type="ORF">Lspi_0319</name>
</gene>
<dbReference type="Pfam" id="PF02482">
    <property type="entry name" value="Ribosomal_S30AE"/>
    <property type="match status" value="1"/>
</dbReference>
<dbReference type="InterPro" id="IPR003489">
    <property type="entry name" value="RHF/RaiA"/>
</dbReference>
<evidence type="ECO:0000256" key="3">
    <source>
        <dbReference type="ARBA" id="ARBA00038695"/>
    </source>
</evidence>
<evidence type="ECO:0000256" key="2">
    <source>
        <dbReference type="ARBA" id="ARBA00038434"/>
    </source>
</evidence>
<dbReference type="GO" id="GO:0043024">
    <property type="term" value="F:ribosomal small subunit binding"/>
    <property type="evidence" value="ECO:0007669"/>
    <property type="project" value="TreeGrafter"/>
</dbReference>
<dbReference type="GO" id="GO:0045900">
    <property type="term" value="P:negative regulation of translational elongation"/>
    <property type="evidence" value="ECO:0007669"/>
    <property type="project" value="TreeGrafter"/>
</dbReference>
<dbReference type="GO" id="GO:0022627">
    <property type="term" value="C:cytosolic small ribosomal subunit"/>
    <property type="evidence" value="ECO:0007669"/>
    <property type="project" value="TreeGrafter"/>
</dbReference>
<dbReference type="PANTHER" id="PTHR33231">
    <property type="entry name" value="30S RIBOSOMAL PROTEIN"/>
    <property type="match status" value="1"/>
</dbReference>
<dbReference type="SUPFAM" id="SSF69754">
    <property type="entry name" value="Ribosome binding protein Y (YfiA homologue)"/>
    <property type="match status" value="1"/>
</dbReference>
<dbReference type="InterPro" id="IPR050574">
    <property type="entry name" value="HPF/YfiA_ribosome-assoc"/>
</dbReference>
<dbReference type="AlphaFoldDB" id="A0A0W0Z9U8"/>
<evidence type="ECO:0000256" key="1">
    <source>
        <dbReference type="ARBA" id="ARBA00022845"/>
    </source>
</evidence>
<dbReference type="NCBIfam" id="TIGR00741">
    <property type="entry name" value="yfiA"/>
    <property type="match status" value="1"/>
</dbReference>
<name>A0A0W0Z9U8_LEGSP</name>
<comment type="similarity">
    <text evidence="2">Belongs to the HPF/YfiA ribosome-associated protein family. Short HPF subfamily.</text>
</comment>
<evidence type="ECO:0000313" key="7">
    <source>
        <dbReference type="Proteomes" id="UP000054877"/>
    </source>
</evidence>
<comment type="subunit">
    <text evidence="3">Associates exclusively with 100S ribosomes, which are dimers of 70S ribosomes.</text>
</comment>
<protein>
    <recommendedName>
        <fullName evidence="4">Ribosome hibernation promoting factor</fullName>
    </recommendedName>
    <alternativeName>
        <fullName evidence="5">Hibernation factor HPF</fullName>
    </alternativeName>
</protein>
<organism evidence="6 7">
    <name type="scientific">Legionella spiritensis</name>
    <dbReference type="NCBI Taxonomy" id="452"/>
    <lineage>
        <taxon>Bacteria</taxon>
        <taxon>Pseudomonadati</taxon>
        <taxon>Pseudomonadota</taxon>
        <taxon>Gammaproteobacteria</taxon>
        <taxon>Legionellales</taxon>
        <taxon>Legionellaceae</taxon>
        <taxon>Legionella</taxon>
    </lineage>
</organism>
<dbReference type="RefSeq" id="WP_058482263.1">
    <property type="nucleotide sequence ID" value="NZ_CAAAII010000011.1"/>
</dbReference>
<dbReference type="PANTHER" id="PTHR33231:SF1">
    <property type="entry name" value="30S RIBOSOMAL PROTEIN"/>
    <property type="match status" value="1"/>
</dbReference>
<dbReference type="OrthoDB" id="9795980at2"/>
<dbReference type="InterPro" id="IPR036567">
    <property type="entry name" value="RHF-like"/>
</dbReference>
<dbReference type="STRING" id="452.Lspi_0319"/>
<dbReference type="CDD" id="cd00552">
    <property type="entry name" value="RaiA"/>
    <property type="match status" value="1"/>
</dbReference>
<dbReference type="Proteomes" id="UP000054877">
    <property type="component" value="Unassembled WGS sequence"/>
</dbReference>
<accession>A0A0W0Z9U8</accession>
<evidence type="ECO:0000256" key="4">
    <source>
        <dbReference type="ARBA" id="ARBA00041148"/>
    </source>
</evidence>
<evidence type="ECO:0000256" key="5">
    <source>
        <dbReference type="ARBA" id="ARBA00041319"/>
    </source>
</evidence>
<evidence type="ECO:0000313" key="6">
    <source>
        <dbReference type="EMBL" id="KTD65900.1"/>
    </source>
</evidence>
<reference evidence="6 7" key="1">
    <citation type="submission" date="2015-11" db="EMBL/GenBank/DDBJ databases">
        <title>Genomic analysis of 38 Legionella species identifies large and diverse effector repertoires.</title>
        <authorList>
            <person name="Burstein D."/>
            <person name="Amaro F."/>
            <person name="Zusman T."/>
            <person name="Lifshitz Z."/>
            <person name="Cohen O."/>
            <person name="Gilbert J.A."/>
            <person name="Pupko T."/>
            <person name="Shuman H.A."/>
            <person name="Segal G."/>
        </authorList>
    </citation>
    <scope>NUCLEOTIDE SEQUENCE [LARGE SCALE GENOMIC DNA]</scope>
    <source>
        <strain evidence="6 7">Mt.St.Helens-9</strain>
    </source>
</reference>